<evidence type="ECO:0000256" key="11">
    <source>
        <dbReference type="RuleBase" id="RU367005"/>
    </source>
</evidence>
<evidence type="ECO:0000256" key="6">
    <source>
        <dbReference type="ARBA" id="ARBA00022792"/>
    </source>
</evidence>
<evidence type="ECO:0000256" key="8">
    <source>
        <dbReference type="ARBA" id="ARBA00023128"/>
    </source>
</evidence>
<proteinExistence type="inferred from homology"/>
<keyword evidence="9" id="KW-0472">Membrane</keyword>
<comment type="similarity">
    <text evidence="2 11">Belongs to the ATPase e subunit family.</text>
</comment>
<dbReference type="InterPro" id="IPR008386">
    <property type="entry name" value="ATP_synth_F0_esu_mt"/>
</dbReference>
<sequence length="94" mass="10581">MSASGVNVLRYSALAFGVFYGFSHQRTITATQHAAHAKKEYEHQQQLIEQARAKYSESKNPKPASTEKSGLNQDPMSPNFDLEAYFNSLMEQKP</sequence>
<evidence type="ECO:0000256" key="9">
    <source>
        <dbReference type="ARBA" id="ARBA00023136"/>
    </source>
</evidence>
<keyword evidence="5 11" id="KW-0375">Hydrogen ion transport</keyword>
<evidence type="ECO:0000256" key="1">
    <source>
        <dbReference type="ARBA" id="ARBA00004273"/>
    </source>
</evidence>
<dbReference type="Proteomes" id="UP001408356">
    <property type="component" value="Unassembled WGS sequence"/>
</dbReference>
<comment type="caution">
    <text evidence="13">The sequence shown here is derived from an EMBL/GenBank/DDBJ whole genome shotgun (WGS) entry which is preliminary data.</text>
</comment>
<evidence type="ECO:0000313" key="13">
    <source>
        <dbReference type="EMBL" id="KAK9418100.1"/>
    </source>
</evidence>
<evidence type="ECO:0000256" key="12">
    <source>
        <dbReference type="SAM" id="MobiDB-lite"/>
    </source>
</evidence>
<dbReference type="Pfam" id="PF05680">
    <property type="entry name" value="ATP-synt_E"/>
    <property type="match status" value="1"/>
</dbReference>
<evidence type="ECO:0000256" key="4">
    <source>
        <dbReference type="ARBA" id="ARBA00022547"/>
    </source>
</evidence>
<keyword evidence="8 11" id="KW-0496">Mitochondrion</keyword>
<dbReference type="EMBL" id="JARVKF010000393">
    <property type="protein sequence ID" value="KAK9418100.1"/>
    <property type="molecule type" value="Genomic_DNA"/>
</dbReference>
<reference evidence="13 14" key="1">
    <citation type="journal article" date="2024" name="J. Plant Pathol.">
        <title>Sequence and assembly of the genome of Seiridium unicorne, isolate CBS 538.82, causal agent of cypress canker disease.</title>
        <authorList>
            <person name="Scali E."/>
            <person name="Rocca G.D."/>
            <person name="Danti R."/>
            <person name="Garbelotto M."/>
            <person name="Barberini S."/>
            <person name="Baroncelli R."/>
            <person name="Emiliani G."/>
        </authorList>
    </citation>
    <scope>NUCLEOTIDE SEQUENCE [LARGE SCALE GENOMIC DNA]</scope>
    <source>
        <strain evidence="13 14">BM-138-508</strain>
    </source>
</reference>
<gene>
    <name evidence="13" type="ORF">SUNI508_08294</name>
</gene>
<keyword evidence="10 11" id="KW-0066">ATP synthesis</keyword>
<protein>
    <recommendedName>
        <fullName evidence="11">ATP synthase F(0) complex subunit e, mitochondrial</fullName>
    </recommendedName>
</protein>
<evidence type="ECO:0000256" key="5">
    <source>
        <dbReference type="ARBA" id="ARBA00022781"/>
    </source>
</evidence>
<evidence type="ECO:0000313" key="14">
    <source>
        <dbReference type="Proteomes" id="UP001408356"/>
    </source>
</evidence>
<evidence type="ECO:0000256" key="3">
    <source>
        <dbReference type="ARBA" id="ARBA00022448"/>
    </source>
</evidence>
<feature type="compositionally biased region" description="Basic and acidic residues" evidence="12">
    <location>
        <begin position="51"/>
        <end position="60"/>
    </location>
</feature>
<accession>A0ABR2UTV6</accession>
<evidence type="ECO:0000256" key="10">
    <source>
        <dbReference type="ARBA" id="ARBA00023310"/>
    </source>
</evidence>
<keyword evidence="7 11" id="KW-0406">Ion transport</keyword>
<evidence type="ECO:0000256" key="2">
    <source>
        <dbReference type="ARBA" id="ARBA00007333"/>
    </source>
</evidence>
<feature type="region of interest" description="Disordered" evidence="12">
    <location>
        <begin position="34"/>
        <end position="80"/>
    </location>
</feature>
<keyword evidence="4 11" id="KW-0138">CF(0)</keyword>
<name>A0ABR2UTV6_9PEZI</name>
<keyword evidence="3 11" id="KW-0813">Transport</keyword>
<keyword evidence="6 11" id="KW-0999">Mitochondrion inner membrane</keyword>
<comment type="function">
    <text evidence="11">Subunit e, of the mitochondrial membrane ATP synthase complex (F(1)F(0) ATP synthase or Complex V) that produces ATP from ADP in the presence of a proton gradient across the membrane which is generated by electron transport complexes of the respiratory chain. ATP synthase complex consist of a soluble F(1) head domain - the catalytic core - and a membrane F(1) domain - the membrane proton channel. These two domains are linked by a central stalk rotating inside the F(1) region and a stationary peripheral stalk. During catalysis, ATP synthesis in the catalytic domain of F(1) is coupled via a rotary mechanism of the central stalk subunits to proton translocation. In vivo, can only synthesize ATP although its ATP hydrolase activity can be activated artificially in vitro. Part of the complex F(0) domain.</text>
</comment>
<keyword evidence="14" id="KW-1185">Reference proteome</keyword>
<comment type="subcellular location">
    <subcellularLocation>
        <location evidence="1 11">Mitochondrion inner membrane</location>
    </subcellularLocation>
</comment>
<evidence type="ECO:0000256" key="7">
    <source>
        <dbReference type="ARBA" id="ARBA00023065"/>
    </source>
</evidence>
<comment type="subunit">
    <text evidence="11">F-type ATPases have 2 components, CF(1) - the catalytic core - and CF(0) - the membrane proton channel. CF(1) and CF(0) have multiple subunits.</text>
</comment>
<organism evidence="13 14">
    <name type="scientific">Seiridium unicorne</name>
    <dbReference type="NCBI Taxonomy" id="138068"/>
    <lineage>
        <taxon>Eukaryota</taxon>
        <taxon>Fungi</taxon>
        <taxon>Dikarya</taxon>
        <taxon>Ascomycota</taxon>
        <taxon>Pezizomycotina</taxon>
        <taxon>Sordariomycetes</taxon>
        <taxon>Xylariomycetidae</taxon>
        <taxon>Amphisphaeriales</taxon>
        <taxon>Sporocadaceae</taxon>
        <taxon>Seiridium</taxon>
    </lineage>
</organism>
<feature type="compositionally biased region" description="Polar residues" evidence="12">
    <location>
        <begin position="66"/>
        <end position="76"/>
    </location>
</feature>